<dbReference type="EMBL" id="KB468113">
    <property type="protein sequence ID" value="PCH41653.1"/>
    <property type="molecule type" value="Genomic_DNA"/>
</dbReference>
<evidence type="ECO:0000313" key="2">
    <source>
        <dbReference type="Proteomes" id="UP000218811"/>
    </source>
</evidence>
<proteinExistence type="predicted"/>
<gene>
    <name evidence="1" type="ORF">WOLCODRAFT_151705</name>
</gene>
<keyword evidence="2" id="KW-1185">Reference proteome</keyword>
<sequence length="100" mass="10807">MLANAAPTLRTLIIGLTKAEDTMLYVCALLRMRLPALVALTLCLRAHAEGPTAIVHALARHAAHPASLAARHAQQTRLSDVSEIFYGDCAARGFVLWQSM</sequence>
<name>A0A2H3JP18_WOLCO</name>
<organism evidence="1 2">
    <name type="scientific">Wolfiporia cocos (strain MD-104)</name>
    <name type="common">Brown rot fungus</name>
    <dbReference type="NCBI Taxonomy" id="742152"/>
    <lineage>
        <taxon>Eukaryota</taxon>
        <taxon>Fungi</taxon>
        <taxon>Dikarya</taxon>
        <taxon>Basidiomycota</taxon>
        <taxon>Agaricomycotina</taxon>
        <taxon>Agaricomycetes</taxon>
        <taxon>Polyporales</taxon>
        <taxon>Phaeolaceae</taxon>
        <taxon>Wolfiporia</taxon>
    </lineage>
</organism>
<evidence type="ECO:0000313" key="1">
    <source>
        <dbReference type="EMBL" id="PCH41653.1"/>
    </source>
</evidence>
<accession>A0A2H3JP18</accession>
<dbReference type="AlphaFoldDB" id="A0A2H3JP18"/>
<protein>
    <submittedName>
        <fullName evidence="1">Uncharacterized protein</fullName>
    </submittedName>
</protein>
<dbReference type="Proteomes" id="UP000218811">
    <property type="component" value="Unassembled WGS sequence"/>
</dbReference>
<reference evidence="1 2" key="1">
    <citation type="journal article" date="2012" name="Science">
        <title>The Paleozoic origin of enzymatic lignin decomposition reconstructed from 31 fungal genomes.</title>
        <authorList>
            <person name="Floudas D."/>
            <person name="Binder M."/>
            <person name="Riley R."/>
            <person name="Barry K."/>
            <person name="Blanchette R.A."/>
            <person name="Henrissat B."/>
            <person name="Martinez A.T."/>
            <person name="Otillar R."/>
            <person name="Spatafora J.W."/>
            <person name="Yadav J.S."/>
            <person name="Aerts A."/>
            <person name="Benoit I."/>
            <person name="Boyd A."/>
            <person name="Carlson A."/>
            <person name="Copeland A."/>
            <person name="Coutinho P.M."/>
            <person name="de Vries R.P."/>
            <person name="Ferreira P."/>
            <person name="Findley K."/>
            <person name="Foster B."/>
            <person name="Gaskell J."/>
            <person name="Glotzer D."/>
            <person name="Gorecki P."/>
            <person name="Heitman J."/>
            <person name="Hesse C."/>
            <person name="Hori C."/>
            <person name="Igarashi K."/>
            <person name="Jurgens J.A."/>
            <person name="Kallen N."/>
            <person name="Kersten P."/>
            <person name="Kohler A."/>
            <person name="Kuees U."/>
            <person name="Kumar T.K.A."/>
            <person name="Kuo A."/>
            <person name="LaButti K."/>
            <person name="Larrondo L.F."/>
            <person name="Lindquist E."/>
            <person name="Ling A."/>
            <person name="Lombard V."/>
            <person name="Lucas S."/>
            <person name="Lundell T."/>
            <person name="Martin R."/>
            <person name="McLaughlin D.J."/>
            <person name="Morgenstern I."/>
            <person name="Morin E."/>
            <person name="Murat C."/>
            <person name="Nagy L.G."/>
            <person name="Nolan M."/>
            <person name="Ohm R.A."/>
            <person name="Patyshakuliyeva A."/>
            <person name="Rokas A."/>
            <person name="Ruiz-Duenas F.J."/>
            <person name="Sabat G."/>
            <person name="Salamov A."/>
            <person name="Samejima M."/>
            <person name="Schmutz J."/>
            <person name="Slot J.C."/>
            <person name="St John F."/>
            <person name="Stenlid J."/>
            <person name="Sun H."/>
            <person name="Sun S."/>
            <person name="Syed K."/>
            <person name="Tsang A."/>
            <person name="Wiebenga A."/>
            <person name="Young D."/>
            <person name="Pisabarro A."/>
            <person name="Eastwood D.C."/>
            <person name="Martin F."/>
            <person name="Cullen D."/>
            <person name="Grigoriev I.V."/>
            <person name="Hibbett D.S."/>
        </authorList>
    </citation>
    <scope>NUCLEOTIDE SEQUENCE [LARGE SCALE GENOMIC DNA]</scope>
    <source>
        <strain evidence="1 2">MD-104</strain>
    </source>
</reference>